<evidence type="ECO:0000256" key="5">
    <source>
        <dbReference type="ARBA" id="ARBA00023136"/>
    </source>
</evidence>
<organism evidence="9 10">
    <name type="scientific">Paractinoplanes ovalisporus</name>
    <dbReference type="NCBI Taxonomy" id="2810368"/>
    <lineage>
        <taxon>Bacteria</taxon>
        <taxon>Bacillati</taxon>
        <taxon>Actinomycetota</taxon>
        <taxon>Actinomycetes</taxon>
        <taxon>Micromonosporales</taxon>
        <taxon>Micromonosporaceae</taxon>
        <taxon>Paractinoplanes</taxon>
    </lineage>
</organism>
<sequence length="204" mass="22189">MRDPAVKTRQRKQRSVTAPGTLGTVPESSATQPSGLRSRLRSLLRELGKFGTVGGIAFAIDVAIFNVLLQADFETLIAKTVSTVIATSIAFVGNRFWTWRHRAHTHMARQYTMFFVLNAIGLGIGLACLAISHYGLGQLSPIFQTQLADNISGQLVGTAAGSLFRFWSYRRFVFPATTPPGTPPRQEPRAADVTSTPSPVRDTA</sequence>
<evidence type="ECO:0000256" key="4">
    <source>
        <dbReference type="ARBA" id="ARBA00022989"/>
    </source>
</evidence>
<feature type="transmembrane region" description="Helical" evidence="7">
    <location>
        <begin position="114"/>
        <end position="136"/>
    </location>
</feature>
<name>A0ABS2AS64_9ACTN</name>
<keyword evidence="5 7" id="KW-0472">Membrane</keyword>
<dbReference type="InterPro" id="IPR051401">
    <property type="entry name" value="GtrA_CellWall_Glycosyl"/>
</dbReference>
<keyword evidence="10" id="KW-1185">Reference proteome</keyword>
<feature type="transmembrane region" description="Helical" evidence="7">
    <location>
        <begin position="75"/>
        <end position="93"/>
    </location>
</feature>
<dbReference type="PANTHER" id="PTHR38459">
    <property type="entry name" value="PROPHAGE BACTOPRENOL-LINKED GLUCOSE TRANSLOCASE HOMOLOG"/>
    <property type="match status" value="1"/>
</dbReference>
<dbReference type="Proteomes" id="UP000632138">
    <property type="component" value="Unassembled WGS sequence"/>
</dbReference>
<evidence type="ECO:0000256" key="3">
    <source>
        <dbReference type="ARBA" id="ARBA00022692"/>
    </source>
</evidence>
<feature type="domain" description="GtrA/DPMS transmembrane" evidence="8">
    <location>
        <begin position="49"/>
        <end position="174"/>
    </location>
</feature>
<keyword evidence="3 7" id="KW-0812">Transmembrane</keyword>
<comment type="subcellular location">
    <subcellularLocation>
        <location evidence="1">Membrane</location>
        <topology evidence="1">Multi-pass membrane protein</topology>
    </subcellularLocation>
</comment>
<evidence type="ECO:0000313" key="9">
    <source>
        <dbReference type="EMBL" id="MBM2622578.1"/>
    </source>
</evidence>
<dbReference type="Pfam" id="PF04138">
    <property type="entry name" value="GtrA_DPMS_TM"/>
    <property type="match status" value="1"/>
</dbReference>
<dbReference type="EMBL" id="JAENHP010000026">
    <property type="protein sequence ID" value="MBM2622578.1"/>
    <property type="molecule type" value="Genomic_DNA"/>
</dbReference>
<dbReference type="InterPro" id="IPR007267">
    <property type="entry name" value="GtrA_DPMS_TM"/>
</dbReference>
<evidence type="ECO:0000256" key="7">
    <source>
        <dbReference type="SAM" id="Phobius"/>
    </source>
</evidence>
<comment type="caution">
    <text evidence="9">The sequence shown here is derived from an EMBL/GenBank/DDBJ whole genome shotgun (WGS) entry which is preliminary data.</text>
</comment>
<proteinExistence type="inferred from homology"/>
<protein>
    <submittedName>
        <fullName evidence="9">GtrA family protein</fullName>
    </submittedName>
</protein>
<evidence type="ECO:0000259" key="8">
    <source>
        <dbReference type="Pfam" id="PF04138"/>
    </source>
</evidence>
<evidence type="ECO:0000256" key="2">
    <source>
        <dbReference type="ARBA" id="ARBA00009399"/>
    </source>
</evidence>
<accession>A0ABS2AS64</accession>
<feature type="region of interest" description="Disordered" evidence="6">
    <location>
        <begin position="1"/>
        <end position="34"/>
    </location>
</feature>
<dbReference type="PANTHER" id="PTHR38459:SF1">
    <property type="entry name" value="PROPHAGE BACTOPRENOL-LINKED GLUCOSE TRANSLOCASE HOMOLOG"/>
    <property type="match status" value="1"/>
</dbReference>
<feature type="region of interest" description="Disordered" evidence="6">
    <location>
        <begin position="178"/>
        <end position="204"/>
    </location>
</feature>
<evidence type="ECO:0000256" key="6">
    <source>
        <dbReference type="SAM" id="MobiDB-lite"/>
    </source>
</evidence>
<gene>
    <name evidence="9" type="ORF">JIG36_44455</name>
</gene>
<comment type="similarity">
    <text evidence="2">Belongs to the GtrA family.</text>
</comment>
<evidence type="ECO:0000256" key="1">
    <source>
        <dbReference type="ARBA" id="ARBA00004141"/>
    </source>
</evidence>
<keyword evidence="4 7" id="KW-1133">Transmembrane helix</keyword>
<evidence type="ECO:0000313" key="10">
    <source>
        <dbReference type="Proteomes" id="UP000632138"/>
    </source>
</evidence>
<reference evidence="9 10" key="1">
    <citation type="submission" date="2021-01" db="EMBL/GenBank/DDBJ databases">
        <title>Actinoplanes sp. nov. LDG1-06 isolated from lichen.</title>
        <authorList>
            <person name="Saeng-In P."/>
            <person name="Phongsopitanun W."/>
            <person name="Kanchanasin P."/>
            <person name="Yuki M."/>
            <person name="Kudo T."/>
            <person name="Ohkuma M."/>
            <person name="Tanasupawat S."/>
        </authorList>
    </citation>
    <scope>NUCLEOTIDE SEQUENCE [LARGE SCALE GENOMIC DNA]</scope>
    <source>
        <strain evidence="9 10">LDG1-06</strain>
    </source>
</reference>
<feature type="transmembrane region" description="Helical" evidence="7">
    <location>
        <begin position="47"/>
        <end position="69"/>
    </location>
</feature>